<dbReference type="eggNOG" id="ENOG502THMX">
    <property type="taxonomic scope" value="Eukaryota"/>
</dbReference>
<evidence type="ECO:0000313" key="7">
    <source>
        <dbReference type="WBParaSite" id="Csp11.Scaffold630.g21641.t1"/>
    </source>
</evidence>
<dbReference type="InterPro" id="IPR003582">
    <property type="entry name" value="ShKT_dom"/>
</dbReference>
<dbReference type="PROSITE" id="PS51670">
    <property type="entry name" value="SHKT"/>
    <property type="match status" value="2"/>
</dbReference>
<dbReference type="PANTHER" id="PTHR46219">
    <property type="entry name" value="PROTEIN CBG11138"/>
    <property type="match status" value="1"/>
</dbReference>
<feature type="domain" description="ShKT" evidence="5">
    <location>
        <begin position="80"/>
        <end position="120"/>
    </location>
</feature>
<dbReference type="Gene3D" id="1.10.10.1870">
    <property type="entry name" value="ShTK domain-like"/>
    <property type="match status" value="2"/>
</dbReference>
<reference evidence="7" key="1">
    <citation type="submission" date="2016-11" db="UniProtKB">
        <authorList>
            <consortium name="WormBaseParasite"/>
        </authorList>
    </citation>
    <scope>IDENTIFICATION</scope>
</reference>
<evidence type="ECO:0000259" key="5">
    <source>
        <dbReference type="PROSITE" id="PS51670"/>
    </source>
</evidence>
<keyword evidence="6" id="KW-1185">Reference proteome</keyword>
<evidence type="ECO:0000256" key="4">
    <source>
        <dbReference type="SAM" id="SignalP"/>
    </source>
</evidence>
<dbReference type="SMART" id="SM00254">
    <property type="entry name" value="ShKT"/>
    <property type="match status" value="2"/>
</dbReference>
<feature type="chain" id="PRO_5009309687" evidence="4">
    <location>
        <begin position="17"/>
        <end position="171"/>
    </location>
</feature>
<dbReference type="PANTHER" id="PTHR46219:SF16">
    <property type="entry name" value="SHKT DOMAIN-CONTAINING PROTEIN"/>
    <property type="match status" value="1"/>
</dbReference>
<dbReference type="FunFam" id="1.10.10.1940:FF:000002">
    <property type="entry name" value="PHAryngeal gland Toxin-related"/>
    <property type="match status" value="2"/>
</dbReference>
<feature type="domain" description="ShKT" evidence="5">
    <location>
        <begin position="131"/>
        <end position="171"/>
    </location>
</feature>
<evidence type="ECO:0000256" key="2">
    <source>
        <dbReference type="ARBA" id="ARBA00023157"/>
    </source>
</evidence>
<evidence type="ECO:0000256" key="3">
    <source>
        <dbReference type="PROSITE-ProRule" id="PRU01005"/>
    </source>
</evidence>
<evidence type="ECO:0000313" key="6">
    <source>
        <dbReference type="Proteomes" id="UP000095282"/>
    </source>
</evidence>
<dbReference type="Pfam" id="PF01549">
    <property type="entry name" value="ShK"/>
    <property type="match status" value="2"/>
</dbReference>
<evidence type="ECO:0000256" key="1">
    <source>
        <dbReference type="ARBA" id="ARBA00022729"/>
    </source>
</evidence>
<keyword evidence="2" id="KW-1015">Disulfide bond</keyword>
<accession>A0A1I7V252</accession>
<proteinExistence type="predicted"/>
<name>A0A1I7V252_9PELO</name>
<dbReference type="WBParaSite" id="Csp11.Scaffold630.g21641.t1">
    <property type="protein sequence ID" value="Csp11.Scaffold630.g21641.t1"/>
    <property type="gene ID" value="Csp11.Scaffold630.g21641"/>
</dbReference>
<dbReference type="AlphaFoldDB" id="A0A1I7V252"/>
<comment type="caution">
    <text evidence="3">Lacks conserved residue(s) required for the propagation of feature annotation.</text>
</comment>
<keyword evidence="1 4" id="KW-0732">Signal</keyword>
<organism evidence="6 7">
    <name type="scientific">Caenorhabditis tropicalis</name>
    <dbReference type="NCBI Taxonomy" id="1561998"/>
    <lineage>
        <taxon>Eukaryota</taxon>
        <taxon>Metazoa</taxon>
        <taxon>Ecdysozoa</taxon>
        <taxon>Nematoda</taxon>
        <taxon>Chromadorea</taxon>
        <taxon>Rhabditida</taxon>
        <taxon>Rhabditina</taxon>
        <taxon>Rhabditomorpha</taxon>
        <taxon>Rhabditoidea</taxon>
        <taxon>Rhabditidae</taxon>
        <taxon>Peloderinae</taxon>
        <taxon>Caenorhabditis</taxon>
    </lineage>
</organism>
<protein>
    <submittedName>
        <fullName evidence="7">ShKT domain-containing protein</fullName>
    </submittedName>
</protein>
<sequence length="171" mass="18144">MFRVLLLASFIVFTIADIELGCNGPVFPKKDDGSCPATTTPVKDGCCLDGDVYIVTPSTTRGPTTVTSTTTAVPTTTAACKDKLNPATGVSDCPRRAYLCTDPTYKQVMKDQCPKTCGFCSSGPTSSPGACQDKINPNTGTSDCPMKKYLCTDPTYKGLMKDQCPKTCGYC</sequence>
<dbReference type="Proteomes" id="UP000095282">
    <property type="component" value="Unplaced"/>
</dbReference>
<feature type="signal peptide" evidence="4">
    <location>
        <begin position="1"/>
        <end position="16"/>
    </location>
</feature>